<gene>
    <name evidence="1" type="ORF">J2Z76_001107</name>
</gene>
<sequence>MKEDVTCSVVQDLLPNYIEQIIGAVLSAVMRGAFV</sequence>
<evidence type="ECO:0000313" key="1">
    <source>
        <dbReference type="EMBL" id="MBP1925250.1"/>
    </source>
</evidence>
<evidence type="ECO:0000313" key="2">
    <source>
        <dbReference type="Proteomes" id="UP001519342"/>
    </source>
</evidence>
<proteinExistence type="predicted"/>
<dbReference type="Proteomes" id="UP001519342">
    <property type="component" value="Unassembled WGS sequence"/>
</dbReference>
<reference evidence="1 2" key="1">
    <citation type="submission" date="2021-03" db="EMBL/GenBank/DDBJ databases">
        <title>Genomic Encyclopedia of Type Strains, Phase IV (KMG-IV): sequencing the most valuable type-strain genomes for metagenomic binning, comparative biology and taxonomic classification.</title>
        <authorList>
            <person name="Goeker M."/>
        </authorList>
    </citation>
    <scope>NUCLEOTIDE SEQUENCE [LARGE SCALE GENOMIC DNA]</scope>
    <source>
        <strain evidence="1 2">DSM 24004</strain>
    </source>
</reference>
<dbReference type="EMBL" id="JAGGKS010000002">
    <property type="protein sequence ID" value="MBP1925250.1"/>
    <property type="molecule type" value="Genomic_DNA"/>
</dbReference>
<organism evidence="1 2">
    <name type="scientific">Sedimentibacter acidaminivorans</name>
    <dbReference type="NCBI Taxonomy" id="913099"/>
    <lineage>
        <taxon>Bacteria</taxon>
        <taxon>Bacillati</taxon>
        <taxon>Bacillota</taxon>
        <taxon>Tissierellia</taxon>
        <taxon>Sedimentibacter</taxon>
    </lineage>
</organism>
<accession>A0ABS4GC35</accession>
<protein>
    <submittedName>
        <fullName evidence="1">Uncharacterized protein</fullName>
    </submittedName>
</protein>
<name>A0ABS4GC35_9FIRM</name>
<comment type="caution">
    <text evidence="1">The sequence shown here is derived from an EMBL/GenBank/DDBJ whole genome shotgun (WGS) entry which is preliminary data.</text>
</comment>
<keyword evidence="2" id="KW-1185">Reference proteome</keyword>